<evidence type="ECO:0000259" key="2">
    <source>
        <dbReference type="PROSITE" id="PS50878"/>
    </source>
</evidence>
<reference evidence="3" key="1">
    <citation type="submission" date="2021-07" db="EMBL/GenBank/DDBJ databases">
        <authorList>
            <person name="Catto M.A."/>
            <person name="Jacobson A."/>
            <person name="Kennedy G."/>
            <person name="Labadie P."/>
            <person name="Hunt B.G."/>
            <person name="Srinivasan R."/>
        </authorList>
    </citation>
    <scope>NUCLEOTIDE SEQUENCE</scope>
    <source>
        <strain evidence="3">PL_HMW_Pooled</strain>
        <tissue evidence="3">Head</tissue>
    </source>
</reference>
<dbReference type="PANTHER" id="PTHR31635">
    <property type="entry name" value="REVERSE TRANSCRIPTASE DOMAIN-CONTAINING PROTEIN-RELATED"/>
    <property type="match status" value="1"/>
</dbReference>
<keyword evidence="1" id="KW-0472">Membrane</keyword>
<evidence type="ECO:0000256" key="1">
    <source>
        <dbReference type="SAM" id="Phobius"/>
    </source>
</evidence>
<proteinExistence type="predicted"/>
<comment type="caution">
    <text evidence="3">The sequence shown here is derived from an EMBL/GenBank/DDBJ whole genome shotgun (WGS) entry which is preliminary data.</text>
</comment>
<keyword evidence="4" id="KW-1185">Reference proteome</keyword>
<sequence>MYGSATSQLRVNGALTPVFPVKRSVRQGCPASMLLFSVVLAPLLILLERRLLGLTLASSCLRVSAYADDAFFVLRCPDESVAVRDALEDFGGASGLLANLAKCGALAAGTWNRDNNIGFNYEEALKILGVTFHADIRTTTRVNWEKVLASIRGVLKTNAARALGLQQRAQYVQMYGLSKAWHVAQVLPISRTVAKDITGAARMFLWRGHFFTSPMDVCAMPPSSGGLGIPSVLTKCTALFAGRWRAARGCLAAAWLTELLQKHPLERPVRRVPAKASHFSTMHAALTAAPGAGSVAPGDVIRFIHEALLTAAPRPVPRVVGKAPEVNWEQVWTNISSRAVLADAKESWWLAVHDLVATRHRLHRCNRAPSPVCPHCGEPDELLHRLASCREANDIWRQVRGVLARTLGGRPAPNILLQPDFAAESEEKQAAAVWTCATAVHYITTTSTPSTREFDAHVLRARKKVLDDPDRWPPALLGGLAAWVQ</sequence>
<organism evidence="3 4">
    <name type="scientific">Frankliniella fusca</name>
    <dbReference type="NCBI Taxonomy" id="407009"/>
    <lineage>
        <taxon>Eukaryota</taxon>
        <taxon>Metazoa</taxon>
        <taxon>Ecdysozoa</taxon>
        <taxon>Arthropoda</taxon>
        <taxon>Hexapoda</taxon>
        <taxon>Insecta</taxon>
        <taxon>Pterygota</taxon>
        <taxon>Neoptera</taxon>
        <taxon>Paraneoptera</taxon>
        <taxon>Thysanoptera</taxon>
        <taxon>Terebrantia</taxon>
        <taxon>Thripoidea</taxon>
        <taxon>Thripidae</taxon>
        <taxon>Frankliniella</taxon>
    </lineage>
</organism>
<dbReference type="EMBL" id="JAHWGI010000088">
    <property type="protein sequence ID" value="KAK3909279.1"/>
    <property type="molecule type" value="Genomic_DNA"/>
</dbReference>
<reference evidence="3" key="2">
    <citation type="journal article" date="2023" name="BMC Genomics">
        <title>Pest status, molecular evolution, and epigenetic factors derived from the genome assembly of Frankliniella fusca, a thysanopteran phytovirus vector.</title>
        <authorList>
            <person name="Catto M.A."/>
            <person name="Labadie P.E."/>
            <person name="Jacobson A.L."/>
            <person name="Kennedy G.G."/>
            <person name="Srinivasan R."/>
            <person name="Hunt B.G."/>
        </authorList>
    </citation>
    <scope>NUCLEOTIDE SEQUENCE</scope>
    <source>
        <strain evidence="3">PL_HMW_Pooled</strain>
    </source>
</reference>
<evidence type="ECO:0000313" key="4">
    <source>
        <dbReference type="Proteomes" id="UP001219518"/>
    </source>
</evidence>
<dbReference type="Proteomes" id="UP001219518">
    <property type="component" value="Unassembled WGS sequence"/>
</dbReference>
<name>A0AAE1GUC4_9NEOP</name>
<keyword evidence="1" id="KW-0812">Transmembrane</keyword>
<dbReference type="PROSITE" id="PS50878">
    <property type="entry name" value="RT_POL"/>
    <property type="match status" value="1"/>
</dbReference>
<protein>
    <submittedName>
        <fullName evidence="3">Transposon TX1 uncharacterized 149 kDa protein</fullName>
    </submittedName>
</protein>
<dbReference type="PANTHER" id="PTHR31635:SF196">
    <property type="entry name" value="REVERSE TRANSCRIPTASE DOMAIN-CONTAINING PROTEIN-RELATED"/>
    <property type="match status" value="1"/>
</dbReference>
<dbReference type="Pfam" id="PF00078">
    <property type="entry name" value="RVT_1"/>
    <property type="match status" value="1"/>
</dbReference>
<accession>A0AAE1GUC4</accession>
<gene>
    <name evidence="3" type="ORF">KUF71_019334</name>
</gene>
<dbReference type="InterPro" id="IPR000477">
    <property type="entry name" value="RT_dom"/>
</dbReference>
<feature type="domain" description="Reverse transcriptase" evidence="2">
    <location>
        <begin position="1"/>
        <end position="132"/>
    </location>
</feature>
<keyword evidence="1" id="KW-1133">Transmembrane helix</keyword>
<feature type="transmembrane region" description="Helical" evidence="1">
    <location>
        <begin position="30"/>
        <end position="47"/>
    </location>
</feature>
<evidence type="ECO:0000313" key="3">
    <source>
        <dbReference type="EMBL" id="KAK3909279.1"/>
    </source>
</evidence>
<dbReference type="AlphaFoldDB" id="A0AAE1GUC4"/>